<evidence type="ECO:0000313" key="3">
    <source>
        <dbReference type="Proteomes" id="UP001224775"/>
    </source>
</evidence>
<evidence type="ECO:0000313" key="2">
    <source>
        <dbReference type="EMBL" id="KAK1743740.1"/>
    </source>
</evidence>
<feature type="compositionally biased region" description="Basic residues" evidence="1">
    <location>
        <begin position="307"/>
        <end position="316"/>
    </location>
</feature>
<sequence length="582" mass="69599">MPSHWQQHYPSEKNEHDDINHWIEEVKRRADANATYDVPAAAPTDADVADIIARMEEILNTTEDQNVSFNFDDFLELSSNDSLTQTSPDDLVVETIRHQSSDKLKKRCFDELVRHCKSEKKRLGWIERLIVKQQKMKLLSKYLLTWKAKNRLIRVKEVMLACKVGRATSSKFRRAFVEWKRLMLTRREQLAKVDCRLRRKVYRRVFSALMQNKEASLLEMERARDRFECKRKAKVLLSWRMLARKQRKLNEQAEAFRRASVMRQCFGVWSLLSRAEGGPPSCEPAQVQTPRKNHENEQVNRDLLLRPLRKSRRRSSRSNSSPKLLTDMTQRNEERLQRREVLRSRKEHAATAKKQLLHAERHSKEERDLRVHREYVEKKKVEKERKVQEAIRYREASRLAALHYKFSLQKRYLLQWKRIFGINGWNKRKADAFLRDAMYERYFAAWYKFSKNKALRLEKRHYLAMDFYECSLKAKAFASLEENLMHSNHLYNKAASRISALRKQAVLREWHQTTLLLVKEREAKEIEARRMHQAFVLRRALHVWKVGVDMSKEDKRVEQLVEEKYAAMMEWLEASRNDNDPY</sequence>
<name>A0AAD8YE02_9STRA</name>
<evidence type="ECO:0008006" key="4">
    <source>
        <dbReference type="Google" id="ProtNLM"/>
    </source>
</evidence>
<reference evidence="2" key="1">
    <citation type="submission" date="2023-06" db="EMBL/GenBank/DDBJ databases">
        <title>Survivors Of The Sea: Transcriptome response of Skeletonema marinoi to long-term dormancy.</title>
        <authorList>
            <person name="Pinder M.I.M."/>
            <person name="Kourtchenko O."/>
            <person name="Robertson E.K."/>
            <person name="Larsson T."/>
            <person name="Maumus F."/>
            <person name="Osuna-Cruz C.M."/>
            <person name="Vancaester E."/>
            <person name="Stenow R."/>
            <person name="Vandepoele K."/>
            <person name="Ploug H."/>
            <person name="Bruchert V."/>
            <person name="Godhe A."/>
            <person name="Topel M."/>
        </authorList>
    </citation>
    <scope>NUCLEOTIDE SEQUENCE</scope>
    <source>
        <strain evidence="2">R05AC</strain>
    </source>
</reference>
<feature type="region of interest" description="Disordered" evidence="1">
    <location>
        <begin position="275"/>
        <end position="363"/>
    </location>
</feature>
<dbReference type="EMBL" id="JATAAI010000008">
    <property type="protein sequence ID" value="KAK1743740.1"/>
    <property type="molecule type" value="Genomic_DNA"/>
</dbReference>
<evidence type="ECO:0000256" key="1">
    <source>
        <dbReference type="SAM" id="MobiDB-lite"/>
    </source>
</evidence>
<dbReference type="Proteomes" id="UP001224775">
    <property type="component" value="Unassembled WGS sequence"/>
</dbReference>
<comment type="caution">
    <text evidence="2">The sequence shown here is derived from an EMBL/GenBank/DDBJ whole genome shotgun (WGS) entry which is preliminary data.</text>
</comment>
<protein>
    <recommendedName>
        <fullName evidence="4">Sfi1 spindle body domain-containing protein</fullName>
    </recommendedName>
</protein>
<feature type="compositionally biased region" description="Basic and acidic residues" evidence="1">
    <location>
        <begin position="330"/>
        <end position="350"/>
    </location>
</feature>
<accession>A0AAD8YE02</accession>
<feature type="compositionally biased region" description="Basic and acidic residues" evidence="1">
    <location>
        <begin position="292"/>
        <end position="304"/>
    </location>
</feature>
<organism evidence="2 3">
    <name type="scientific">Skeletonema marinoi</name>
    <dbReference type="NCBI Taxonomy" id="267567"/>
    <lineage>
        <taxon>Eukaryota</taxon>
        <taxon>Sar</taxon>
        <taxon>Stramenopiles</taxon>
        <taxon>Ochrophyta</taxon>
        <taxon>Bacillariophyta</taxon>
        <taxon>Coscinodiscophyceae</taxon>
        <taxon>Thalassiosirophycidae</taxon>
        <taxon>Thalassiosirales</taxon>
        <taxon>Skeletonemataceae</taxon>
        <taxon>Skeletonema</taxon>
        <taxon>Skeletonema marinoi-dohrnii complex</taxon>
    </lineage>
</organism>
<dbReference type="AlphaFoldDB" id="A0AAD8YE02"/>
<proteinExistence type="predicted"/>
<keyword evidence="3" id="KW-1185">Reference proteome</keyword>
<gene>
    <name evidence="2" type="ORF">QTG54_005337</name>
</gene>